<sequence length="261" mass="30460">MLKTDHKTTILEPAVLSKIENICSVFELKQLLEIEFQKNNNYFKSIIFDDFLKLTEPNEALLNRYSLSLGKQIDTHLSVLLISDLLSHDDIISFEKLFLKFTKQLDKSPLNTNDLHLFSRNQQVVLVFGRHSTLTKHLQKLQTFVSSFIGHDHYYIGISTEKPYWKLRQALDESKQAIRFAKSNQKSNHLQYYQEIGILKLLTDDQGSINHLFVDELYEQFLLPVIQYDAANKTQLYKTLSVFFLIIIFLTPQVVKHSSFT</sequence>
<protein>
    <submittedName>
        <fullName evidence="2">Uncharacterized protein</fullName>
    </submittedName>
</protein>
<dbReference type="AlphaFoldDB" id="G5KCA6"/>
<keyword evidence="1" id="KW-0472">Membrane</keyword>
<dbReference type="Gene3D" id="1.10.10.2840">
    <property type="entry name" value="PucR C-terminal helix-turn-helix domain"/>
    <property type="match status" value="1"/>
</dbReference>
<organism evidence="2 3">
    <name type="scientific">Streptococcus urinalis 2285-97</name>
    <dbReference type="NCBI Taxonomy" id="764291"/>
    <lineage>
        <taxon>Bacteria</taxon>
        <taxon>Bacillati</taxon>
        <taxon>Bacillota</taxon>
        <taxon>Bacilli</taxon>
        <taxon>Lactobacillales</taxon>
        <taxon>Streptococcaceae</taxon>
        <taxon>Streptococcus</taxon>
    </lineage>
</organism>
<reference evidence="2 3" key="1">
    <citation type="journal article" date="2014" name="Int. J. Syst. Evol. Microbiol.">
        <title>Phylogenomics and the dynamic genome evolution of the genus Streptococcus.</title>
        <authorList>
            <consortium name="The Broad Institute Genome Sequencing Platform"/>
            <person name="Richards V.P."/>
            <person name="Palmer S.R."/>
            <person name="Pavinski Bitar P.D."/>
            <person name="Qin X."/>
            <person name="Weinstock G.M."/>
            <person name="Highlander S.K."/>
            <person name="Town C.D."/>
            <person name="Burne R.A."/>
            <person name="Stanhope M.J."/>
        </authorList>
    </citation>
    <scope>NUCLEOTIDE SEQUENCE [LARGE SCALE GENOMIC DNA]</scope>
    <source>
        <strain evidence="2 3">2285-97</strain>
    </source>
</reference>
<gene>
    <name evidence="2" type="ORF">STRUR_0420</name>
</gene>
<comment type="caution">
    <text evidence="2">The sequence shown here is derived from an EMBL/GenBank/DDBJ whole genome shotgun (WGS) entry which is preliminary data.</text>
</comment>
<keyword evidence="3" id="KW-1185">Reference proteome</keyword>
<dbReference type="RefSeq" id="WP_006740467.1">
    <property type="nucleotide sequence ID" value="NZ_AEUZ02000001.1"/>
</dbReference>
<dbReference type="Proteomes" id="UP000005388">
    <property type="component" value="Unassembled WGS sequence"/>
</dbReference>
<keyword evidence="1" id="KW-0812">Transmembrane</keyword>
<name>G5KCA6_9STRE</name>
<accession>G5KCA6</accession>
<evidence type="ECO:0000313" key="3">
    <source>
        <dbReference type="Proteomes" id="UP000005388"/>
    </source>
</evidence>
<proteinExistence type="predicted"/>
<evidence type="ECO:0000256" key="1">
    <source>
        <dbReference type="SAM" id="Phobius"/>
    </source>
</evidence>
<keyword evidence="1" id="KW-1133">Transmembrane helix</keyword>
<dbReference type="InterPro" id="IPR042070">
    <property type="entry name" value="PucR_C-HTH_sf"/>
</dbReference>
<evidence type="ECO:0000313" key="2">
    <source>
        <dbReference type="EMBL" id="EHJ57773.1"/>
    </source>
</evidence>
<dbReference type="EMBL" id="AEUZ02000001">
    <property type="protein sequence ID" value="EHJ57773.1"/>
    <property type="molecule type" value="Genomic_DNA"/>
</dbReference>
<feature type="transmembrane region" description="Helical" evidence="1">
    <location>
        <begin position="236"/>
        <end position="255"/>
    </location>
</feature>
<dbReference type="STRING" id="764291.STRUR_0420"/>